<keyword evidence="4 7" id="KW-1133">Transmembrane helix</keyword>
<dbReference type="GO" id="GO:0016020">
    <property type="term" value="C:membrane"/>
    <property type="evidence" value="ECO:0007669"/>
    <property type="project" value="UniProtKB-SubCell"/>
</dbReference>
<evidence type="ECO:0000256" key="2">
    <source>
        <dbReference type="ARBA" id="ARBA00022448"/>
    </source>
</evidence>
<feature type="transmembrane region" description="Helical" evidence="7">
    <location>
        <begin position="181"/>
        <end position="202"/>
    </location>
</feature>
<feature type="transmembrane region" description="Helical" evidence="7">
    <location>
        <begin position="121"/>
        <end position="138"/>
    </location>
</feature>
<evidence type="ECO:0000256" key="1">
    <source>
        <dbReference type="ARBA" id="ARBA00004141"/>
    </source>
</evidence>
<feature type="transmembrane region" description="Helical" evidence="7">
    <location>
        <begin position="214"/>
        <end position="235"/>
    </location>
</feature>
<accession>A0A9W9HLV3</accession>
<dbReference type="PROSITE" id="PS50850">
    <property type="entry name" value="MFS"/>
    <property type="match status" value="1"/>
</dbReference>
<feature type="transmembrane region" description="Helical" evidence="7">
    <location>
        <begin position="410"/>
        <end position="429"/>
    </location>
</feature>
<keyword evidence="2" id="KW-0813">Transport</keyword>
<feature type="transmembrane region" description="Helical" evidence="7">
    <location>
        <begin position="351"/>
        <end position="370"/>
    </location>
</feature>
<comment type="subcellular location">
    <subcellularLocation>
        <location evidence="1">Membrane</location>
        <topology evidence="1">Multi-pass membrane protein</topology>
    </subcellularLocation>
</comment>
<dbReference type="OrthoDB" id="6730379at2759"/>
<dbReference type="AlphaFoldDB" id="A0A9W9HLV3"/>
<feature type="transmembrane region" description="Helical" evidence="7">
    <location>
        <begin position="85"/>
        <end position="109"/>
    </location>
</feature>
<dbReference type="SUPFAM" id="SSF103473">
    <property type="entry name" value="MFS general substrate transporter"/>
    <property type="match status" value="1"/>
</dbReference>
<evidence type="ECO:0000256" key="3">
    <source>
        <dbReference type="ARBA" id="ARBA00022692"/>
    </source>
</evidence>
<dbReference type="Pfam" id="PF07690">
    <property type="entry name" value="MFS_1"/>
    <property type="match status" value="1"/>
</dbReference>
<evidence type="ECO:0000256" key="6">
    <source>
        <dbReference type="ARBA" id="ARBA00037968"/>
    </source>
</evidence>
<keyword evidence="5 7" id="KW-0472">Membrane</keyword>
<dbReference type="RefSeq" id="XP_056538471.1">
    <property type="nucleotide sequence ID" value="XM_056692514.1"/>
</dbReference>
<reference evidence="9" key="2">
    <citation type="journal article" date="2023" name="IMA Fungus">
        <title>Comparative genomic study of the Penicillium genus elucidates a diverse pangenome and 15 lateral gene transfer events.</title>
        <authorList>
            <person name="Petersen C."/>
            <person name="Sorensen T."/>
            <person name="Nielsen M.R."/>
            <person name="Sondergaard T.E."/>
            <person name="Sorensen J.L."/>
            <person name="Fitzpatrick D.A."/>
            <person name="Frisvad J.C."/>
            <person name="Nielsen K.L."/>
        </authorList>
    </citation>
    <scope>NUCLEOTIDE SEQUENCE</scope>
    <source>
        <strain evidence="9">IBT 26290</strain>
    </source>
</reference>
<evidence type="ECO:0000259" key="8">
    <source>
        <dbReference type="PROSITE" id="PS50850"/>
    </source>
</evidence>
<dbReference type="InterPro" id="IPR011701">
    <property type="entry name" value="MFS"/>
</dbReference>
<keyword evidence="3 7" id="KW-0812">Transmembrane</keyword>
<comment type="similarity">
    <text evidence="6">Belongs to the major facilitator superfamily. Allantoate permease family.</text>
</comment>
<evidence type="ECO:0000256" key="4">
    <source>
        <dbReference type="ARBA" id="ARBA00022989"/>
    </source>
</evidence>
<sequence length="535" mass="60586">RVLLSNLGVPQTKNNLLRVGTHLGNTMDKRTEINEAPEAVEMDVVKEHMNYDLVDREVAEYANETIVEVDEATSRRLKRLIDKRVMVVMVITYLVQTLDKGTMSYASIMGIQADAHLVGQQYSWMTTILYMIILVVEFPENYIIQRVPIAKWLSGNIILWGITLALQAAMKNFEGLITLRAFLGVFEATSQPAFTLLSSIWYTREEQGGAVTFWFMMNGLNQILGGLLAFCFSFVPATSPISSWQALFMTYGILTVIWGVFVGWWMPDSPMRAHCFTENDKRLMVERVRRNRTGLQNRKFRKEQVWEVVKDPQVYAIALIQLLLTIPSGGLGAFNNIIVKSFGFTTWQTQLLQMVSGVVQLTAMLGAVWVEKRYKQTIFPMMASVVPTIAGVIVLLTVPFSHDKRVGLLFAYYIMIAYWGCAGLALSIVTRNIAGQTKKSVVIAVNFVFWAVGNAIGPQTFRSKNAPRYFPALAAVLGCFVLLEVVLLSLRTWYVSENKRRDRKIEQGEVTADTAFAHSFEDVTDRENPHFRYVY</sequence>
<dbReference type="Gene3D" id="1.20.1250.20">
    <property type="entry name" value="MFS general substrate transporter like domains"/>
    <property type="match status" value="1"/>
</dbReference>
<dbReference type="EMBL" id="JAPQKN010000008">
    <property type="protein sequence ID" value="KAJ5151138.1"/>
    <property type="molecule type" value="Genomic_DNA"/>
</dbReference>
<gene>
    <name evidence="9" type="ORF">N7482_010390</name>
</gene>
<feature type="transmembrane region" description="Helical" evidence="7">
    <location>
        <begin position="150"/>
        <end position="169"/>
    </location>
</feature>
<evidence type="ECO:0000313" key="10">
    <source>
        <dbReference type="Proteomes" id="UP001149163"/>
    </source>
</evidence>
<comment type="caution">
    <text evidence="9">The sequence shown here is derived from an EMBL/GenBank/DDBJ whole genome shotgun (WGS) entry which is preliminary data.</text>
</comment>
<feature type="transmembrane region" description="Helical" evidence="7">
    <location>
        <begin position="314"/>
        <end position="339"/>
    </location>
</feature>
<dbReference type="Proteomes" id="UP001149163">
    <property type="component" value="Unassembled WGS sequence"/>
</dbReference>
<dbReference type="PANTHER" id="PTHR43791:SF63">
    <property type="entry name" value="HIGH AFFINITY CYSTEINE TRANSPORTER"/>
    <property type="match status" value="1"/>
</dbReference>
<proteinExistence type="inferred from homology"/>
<evidence type="ECO:0000256" key="7">
    <source>
        <dbReference type="SAM" id="Phobius"/>
    </source>
</evidence>
<feature type="transmembrane region" description="Helical" evidence="7">
    <location>
        <begin position="377"/>
        <end position="398"/>
    </location>
</feature>
<dbReference type="FunFam" id="1.20.1250.20:FF:000064">
    <property type="entry name" value="MFS allantoate transporter"/>
    <property type="match status" value="1"/>
</dbReference>
<feature type="transmembrane region" description="Helical" evidence="7">
    <location>
        <begin position="441"/>
        <end position="457"/>
    </location>
</feature>
<keyword evidence="10" id="KW-1185">Reference proteome</keyword>
<dbReference type="InterPro" id="IPR020846">
    <property type="entry name" value="MFS_dom"/>
</dbReference>
<dbReference type="PANTHER" id="PTHR43791">
    <property type="entry name" value="PERMEASE-RELATED"/>
    <property type="match status" value="1"/>
</dbReference>
<dbReference type="GeneID" id="81431690"/>
<feature type="transmembrane region" description="Helical" evidence="7">
    <location>
        <begin position="247"/>
        <end position="266"/>
    </location>
</feature>
<evidence type="ECO:0000256" key="5">
    <source>
        <dbReference type="ARBA" id="ARBA00023136"/>
    </source>
</evidence>
<organism evidence="9 10">
    <name type="scientific">Penicillium canariense</name>
    <dbReference type="NCBI Taxonomy" id="189055"/>
    <lineage>
        <taxon>Eukaryota</taxon>
        <taxon>Fungi</taxon>
        <taxon>Dikarya</taxon>
        <taxon>Ascomycota</taxon>
        <taxon>Pezizomycotina</taxon>
        <taxon>Eurotiomycetes</taxon>
        <taxon>Eurotiomycetidae</taxon>
        <taxon>Eurotiales</taxon>
        <taxon>Aspergillaceae</taxon>
        <taxon>Penicillium</taxon>
    </lineage>
</organism>
<feature type="transmembrane region" description="Helical" evidence="7">
    <location>
        <begin position="469"/>
        <end position="494"/>
    </location>
</feature>
<reference evidence="9" key="1">
    <citation type="submission" date="2022-11" db="EMBL/GenBank/DDBJ databases">
        <authorList>
            <person name="Petersen C."/>
        </authorList>
    </citation>
    <scope>NUCLEOTIDE SEQUENCE</scope>
    <source>
        <strain evidence="9">IBT 26290</strain>
    </source>
</reference>
<feature type="domain" description="Major facilitator superfamily (MFS) profile" evidence="8">
    <location>
        <begin position="85"/>
        <end position="492"/>
    </location>
</feature>
<dbReference type="InterPro" id="IPR036259">
    <property type="entry name" value="MFS_trans_sf"/>
</dbReference>
<name>A0A9W9HLV3_9EURO</name>
<dbReference type="GO" id="GO:0033229">
    <property type="term" value="F:cysteine transmembrane transporter activity"/>
    <property type="evidence" value="ECO:0007669"/>
    <property type="project" value="TreeGrafter"/>
</dbReference>
<feature type="non-terminal residue" evidence="9">
    <location>
        <position position="535"/>
    </location>
</feature>
<protein>
    <recommendedName>
        <fullName evidence="8">Major facilitator superfamily (MFS) profile domain-containing protein</fullName>
    </recommendedName>
</protein>
<evidence type="ECO:0000313" key="9">
    <source>
        <dbReference type="EMBL" id="KAJ5151138.1"/>
    </source>
</evidence>